<dbReference type="Gene3D" id="3.30.450.40">
    <property type="match status" value="1"/>
</dbReference>
<dbReference type="InterPro" id="IPR050707">
    <property type="entry name" value="HTH_MetabolicPath_Reg"/>
</dbReference>
<name>A0A2Z4JA30_9ACTN</name>
<evidence type="ECO:0000259" key="4">
    <source>
        <dbReference type="PROSITE" id="PS51077"/>
    </source>
</evidence>
<sequence length="255" mass="27911">MKKEPPYAVASVDNALRLIHMLRDEGELRLTDAADALGIGRSTAHRLLSMLVYRDFARRDETRRTYLPGAALTAGPLPGQTRNQELRRLLMPHLERLCHQVEESVNLMVRVGTHTRFLVTVEAQHVLHVGDRQGTVLPAHHSSGGKALLAELPDSHLAELYRSGPEPVLAQAEFDRLTRDVAQIRRCGHALNLEATEAGICAIGRVVRAKDGDAVAAVTISAPTVRFPARRIETWAKVLAESTARAGRDLPSGLG</sequence>
<dbReference type="Pfam" id="PF01614">
    <property type="entry name" value="IclR_C"/>
    <property type="match status" value="1"/>
</dbReference>
<dbReference type="Pfam" id="PF09339">
    <property type="entry name" value="HTH_IclR"/>
    <property type="match status" value="1"/>
</dbReference>
<dbReference type="RefSeq" id="WP_112441098.1">
    <property type="nucleotide sequence ID" value="NZ_CBDRHE010000054.1"/>
</dbReference>
<evidence type="ECO:0000259" key="5">
    <source>
        <dbReference type="PROSITE" id="PS51078"/>
    </source>
</evidence>
<dbReference type="KEGG" id="scad:DN051_36945"/>
<dbReference type="InterPro" id="IPR005471">
    <property type="entry name" value="Tscrpt_reg_IclR_N"/>
</dbReference>
<dbReference type="Proteomes" id="UP000249616">
    <property type="component" value="Chromosome"/>
</dbReference>
<evidence type="ECO:0000256" key="3">
    <source>
        <dbReference type="ARBA" id="ARBA00023163"/>
    </source>
</evidence>
<feature type="domain" description="IclR-ED" evidence="5">
    <location>
        <begin position="70"/>
        <end position="255"/>
    </location>
</feature>
<dbReference type="AlphaFoldDB" id="A0A2Z4JA30"/>
<keyword evidence="2" id="KW-0238">DNA-binding</keyword>
<dbReference type="PROSITE" id="PS51078">
    <property type="entry name" value="ICLR_ED"/>
    <property type="match status" value="1"/>
</dbReference>
<dbReference type="SUPFAM" id="SSF46785">
    <property type="entry name" value="Winged helix' DNA-binding domain"/>
    <property type="match status" value="1"/>
</dbReference>
<evidence type="ECO:0000313" key="6">
    <source>
        <dbReference type="EMBL" id="AWW41568.1"/>
    </source>
</evidence>
<dbReference type="InterPro" id="IPR014757">
    <property type="entry name" value="Tscrpt_reg_IclR_C"/>
</dbReference>
<feature type="domain" description="HTH iclR-type" evidence="4">
    <location>
        <begin position="9"/>
        <end position="70"/>
    </location>
</feature>
<dbReference type="PANTHER" id="PTHR30136:SF24">
    <property type="entry name" value="HTH-TYPE TRANSCRIPTIONAL REPRESSOR ALLR"/>
    <property type="match status" value="1"/>
</dbReference>
<accession>A0A2Z4JA30</accession>
<dbReference type="InterPro" id="IPR029016">
    <property type="entry name" value="GAF-like_dom_sf"/>
</dbReference>
<evidence type="ECO:0000256" key="2">
    <source>
        <dbReference type="ARBA" id="ARBA00023125"/>
    </source>
</evidence>
<dbReference type="GO" id="GO:0003677">
    <property type="term" value="F:DNA binding"/>
    <property type="evidence" value="ECO:0007669"/>
    <property type="project" value="UniProtKB-KW"/>
</dbReference>
<organism evidence="6 7">
    <name type="scientific">Streptomyces cadmiisoli</name>
    <dbReference type="NCBI Taxonomy" id="2184053"/>
    <lineage>
        <taxon>Bacteria</taxon>
        <taxon>Bacillati</taxon>
        <taxon>Actinomycetota</taxon>
        <taxon>Actinomycetes</taxon>
        <taxon>Kitasatosporales</taxon>
        <taxon>Streptomycetaceae</taxon>
        <taxon>Streptomyces</taxon>
        <taxon>Streptomyces aurantiacus group</taxon>
    </lineage>
</organism>
<dbReference type="PROSITE" id="PS51077">
    <property type="entry name" value="HTH_ICLR"/>
    <property type="match status" value="1"/>
</dbReference>
<dbReference type="Gene3D" id="1.10.10.10">
    <property type="entry name" value="Winged helix-like DNA-binding domain superfamily/Winged helix DNA-binding domain"/>
    <property type="match status" value="1"/>
</dbReference>
<dbReference type="InterPro" id="IPR036388">
    <property type="entry name" value="WH-like_DNA-bd_sf"/>
</dbReference>
<dbReference type="GO" id="GO:0003700">
    <property type="term" value="F:DNA-binding transcription factor activity"/>
    <property type="evidence" value="ECO:0007669"/>
    <property type="project" value="TreeGrafter"/>
</dbReference>
<dbReference type="InterPro" id="IPR036390">
    <property type="entry name" value="WH_DNA-bd_sf"/>
</dbReference>
<dbReference type="GO" id="GO:0045892">
    <property type="term" value="P:negative regulation of DNA-templated transcription"/>
    <property type="evidence" value="ECO:0007669"/>
    <property type="project" value="TreeGrafter"/>
</dbReference>
<keyword evidence="7" id="KW-1185">Reference proteome</keyword>
<keyword evidence="3" id="KW-0804">Transcription</keyword>
<proteinExistence type="predicted"/>
<dbReference type="SUPFAM" id="SSF55781">
    <property type="entry name" value="GAF domain-like"/>
    <property type="match status" value="1"/>
</dbReference>
<dbReference type="PANTHER" id="PTHR30136">
    <property type="entry name" value="HELIX-TURN-HELIX TRANSCRIPTIONAL REGULATOR, ICLR FAMILY"/>
    <property type="match status" value="1"/>
</dbReference>
<protein>
    <submittedName>
        <fullName evidence="6">IclR family transcriptional regulator</fullName>
    </submittedName>
</protein>
<evidence type="ECO:0000313" key="7">
    <source>
        <dbReference type="Proteomes" id="UP000249616"/>
    </source>
</evidence>
<keyword evidence="1" id="KW-0805">Transcription regulation</keyword>
<dbReference type="SMART" id="SM00346">
    <property type="entry name" value="HTH_ICLR"/>
    <property type="match status" value="1"/>
</dbReference>
<gene>
    <name evidence="6" type="ORF">DN051_36945</name>
</gene>
<reference evidence="6 7" key="1">
    <citation type="journal article" date="2019" name="Int. J. Syst. Evol. Microbiol.">
        <title>Streptomyces cadmiisoli sp. nov., a novel actinomycete isolated from cadmium-contaminated soil.</title>
        <authorList>
            <person name="Li K."/>
            <person name="Tang X."/>
            <person name="Zhao J."/>
            <person name="Guo Y."/>
            <person name="Tang Y."/>
            <person name="Gao J."/>
        </authorList>
    </citation>
    <scope>NUCLEOTIDE SEQUENCE [LARGE SCALE GENOMIC DNA]</scope>
    <source>
        <strain evidence="6 7">ZFG47</strain>
    </source>
</reference>
<dbReference type="EMBL" id="CP030073">
    <property type="protein sequence ID" value="AWW41568.1"/>
    <property type="molecule type" value="Genomic_DNA"/>
</dbReference>
<evidence type="ECO:0000256" key="1">
    <source>
        <dbReference type="ARBA" id="ARBA00023015"/>
    </source>
</evidence>